<dbReference type="InterPro" id="IPR029035">
    <property type="entry name" value="DHS-like_NAD/FAD-binding_dom"/>
</dbReference>
<dbReference type="GO" id="GO:0003984">
    <property type="term" value="F:acetolactate synthase activity"/>
    <property type="evidence" value="ECO:0007669"/>
    <property type="project" value="TreeGrafter"/>
</dbReference>
<comment type="caution">
    <text evidence="8">The sequence shown here is derived from an EMBL/GenBank/DDBJ whole genome shotgun (WGS) entry which is preliminary data.</text>
</comment>
<dbReference type="Proteomes" id="UP000291483">
    <property type="component" value="Unassembled WGS sequence"/>
</dbReference>
<evidence type="ECO:0000259" key="5">
    <source>
        <dbReference type="Pfam" id="PF00205"/>
    </source>
</evidence>
<dbReference type="RefSeq" id="WP_130506493.1">
    <property type="nucleotide sequence ID" value="NZ_SHLC01000001.1"/>
</dbReference>
<dbReference type="GO" id="GO:0050660">
    <property type="term" value="F:flavin adenine dinucleotide binding"/>
    <property type="evidence" value="ECO:0007669"/>
    <property type="project" value="TreeGrafter"/>
</dbReference>
<reference evidence="8 9" key="1">
    <citation type="submission" date="2019-02" db="EMBL/GenBank/DDBJ databases">
        <title>Sequencing the genomes of 1000 actinobacteria strains.</title>
        <authorList>
            <person name="Klenk H.-P."/>
        </authorList>
    </citation>
    <scope>NUCLEOTIDE SEQUENCE [LARGE SCALE GENOMIC DNA]</scope>
    <source>
        <strain evidence="8 9">DSM 18319</strain>
    </source>
</reference>
<feature type="domain" description="Thiamine pyrophosphate enzyme TPP-binding" evidence="6">
    <location>
        <begin position="420"/>
        <end position="566"/>
    </location>
</feature>
<evidence type="ECO:0000256" key="4">
    <source>
        <dbReference type="SAM" id="MobiDB-lite"/>
    </source>
</evidence>
<evidence type="ECO:0000259" key="6">
    <source>
        <dbReference type="Pfam" id="PF02775"/>
    </source>
</evidence>
<dbReference type="CDD" id="cd00568">
    <property type="entry name" value="TPP_enzymes"/>
    <property type="match status" value="1"/>
</dbReference>
<organism evidence="8 9">
    <name type="scientific">Microterricola gilva</name>
    <dbReference type="NCBI Taxonomy" id="393267"/>
    <lineage>
        <taxon>Bacteria</taxon>
        <taxon>Bacillati</taxon>
        <taxon>Actinomycetota</taxon>
        <taxon>Actinomycetes</taxon>
        <taxon>Micrococcales</taxon>
        <taxon>Microbacteriaceae</taxon>
        <taxon>Microterricola</taxon>
    </lineage>
</organism>
<feature type="domain" description="Thiamine pyrophosphate enzyme N-terminal TPP-binding" evidence="7">
    <location>
        <begin position="44"/>
        <end position="145"/>
    </location>
</feature>
<protein>
    <submittedName>
        <fullName evidence="8">Thiamine pyrophosphate-dependent acetolactate synthase large subunit-like protein</fullName>
    </submittedName>
</protein>
<dbReference type="EMBL" id="SHLC01000001">
    <property type="protein sequence ID" value="RZU66265.1"/>
    <property type="molecule type" value="Genomic_DNA"/>
</dbReference>
<dbReference type="Gene3D" id="3.40.50.1220">
    <property type="entry name" value="TPP-binding domain"/>
    <property type="match status" value="1"/>
</dbReference>
<evidence type="ECO:0000313" key="9">
    <source>
        <dbReference type="Proteomes" id="UP000291483"/>
    </source>
</evidence>
<dbReference type="Pfam" id="PF02776">
    <property type="entry name" value="TPP_enzyme_N"/>
    <property type="match status" value="1"/>
</dbReference>
<dbReference type="Pfam" id="PF00205">
    <property type="entry name" value="TPP_enzyme_M"/>
    <property type="match status" value="1"/>
</dbReference>
<feature type="domain" description="Thiamine pyrophosphate enzyme central" evidence="5">
    <location>
        <begin position="227"/>
        <end position="356"/>
    </location>
</feature>
<evidence type="ECO:0000259" key="7">
    <source>
        <dbReference type="Pfam" id="PF02776"/>
    </source>
</evidence>
<evidence type="ECO:0000313" key="8">
    <source>
        <dbReference type="EMBL" id="RZU66265.1"/>
    </source>
</evidence>
<dbReference type="SUPFAM" id="SSF52518">
    <property type="entry name" value="Thiamin diphosphate-binding fold (THDP-binding)"/>
    <property type="match status" value="2"/>
</dbReference>
<evidence type="ECO:0000256" key="3">
    <source>
        <dbReference type="RuleBase" id="RU362132"/>
    </source>
</evidence>
<proteinExistence type="inferred from homology"/>
<dbReference type="SUPFAM" id="SSF52467">
    <property type="entry name" value="DHS-like NAD/FAD-binding domain"/>
    <property type="match status" value="1"/>
</dbReference>
<dbReference type="Pfam" id="PF02775">
    <property type="entry name" value="TPP_enzyme_C"/>
    <property type="match status" value="1"/>
</dbReference>
<dbReference type="InterPro" id="IPR029061">
    <property type="entry name" value="THDP-binding"/>
</dbReference>
<keyword evidence="2 3" id="KW-0786">Thiamine pyrophosphate</keyword>
<dbReference type="GO" id="GO:0005948">
    <property type="term" value="C:acetolactate synthase complex"/>
    <property type="evidence" value="ECO:0007669"/>
    <property type="project" value="TreeGrafter"/>
</dbReference>
<gene>
    <name evidence="8" type="ORF">EV379_2617</name>
</gene>
<dbReference type="InterPro" id="IPR045229">
    <property type="entry name" value="TPP_enz"/>
</dbReference>
<feature type="region of interest" description="Disordered" evidence="4">
    <location>
        <begin position="1"/>
        <end position="37"/>
    </location>
</feature>
<keyword evidence="9" id="KW-1185">Reference proteome</keyword>
<dbReference type="PANTHER" id="PTHR18968:SF13">
    <property type="entry name" value="ACETOLACTATE SYNTHASE CATALYTIC SUBUNIT, MITOCHONDRIAL"/>
    <property type="match status" value="1"/>
</dbReference>
<name>A0A4Q8AQC9_9MICO</name>
<dbReference type="AlphaFoldDB" id="A0A4Q8AQC9"/>
<evidence type="ECO:0000256" key="1">
    <source>
        <dbReference type="ARBA" id="ARBA00007812"/>
    </source>
</evidence>
<dbReference type="PANTHER" id="PTHR18968">
    <property type="entry name" value="THIAMINE PYROPHOSPHATE ENZYMES"/>
    <property type="match status" value="1"/>
</dbReference>
<accession>A0A4Q8AQC9</accession>
<dbReference type="GO" id="GO:0009097">
    <property type="term" value="P:isoleucine biosynthetic process"/>
    <property type="evidence" value="ECO:0007669"/>
    <property type="project" value="TreeGrafter"/>
</dbReference>
<dbReference type="InterPro" id="IPR012000">
    <property type="entry name" value="Thiamin_PyroP_enz_cen_dom"/>
</dbReference>
<dbReference type="GO" id="GO:0000287">
    <property type="term" value="F:magnesium ion binding"/>
    <property type="evidence" value="ECO:0007669"/>
    <property type="project" value="InterPro"/>
</dbReference>
<sequence>MNSVSTNTVTTTGATAPHFSASASSSSPSGSRGATSAALPAAPTVSARVAEALAGHISDVFGLMGNGNAYFIDALSATSAAFTAVRHETAAVAAADAYYRAGGRIAAGTVTYGAGFTNTATALAEAAQARIPLVLVVGDAPTTGMRPWDIEQSSFAASLGVPTIVVNAEDATRQTIHAIDRALARRSPVVLAIPYDLAAAPSAERTGDPAPLVRPPHPVRPDHVDTDAAAAAIAAAERPLLLAGQGAWTAGAGEALGRLAELSGAVTASTALGRGIFPRPEFDLGVTGGFGQEAAMHLVGTADVVLVVGASLNQFTMQFGALIPAGTTVIRIDDEERSHPIVTHFVHGDARLAVEAIVDRIERLQSPPSGWRESVTGLRDGSLRARPVGEAELPDGQLDPRLLATRLAALLPEDRVVVSDGGHFIGWANMYWPIASPNRMVMVGTAFQTIGLGFPSAVGAARALPDSTVVVTTGDGGGLMALADLDSVIRAAHRAIIVVWNDAAYGAEVHVYGRLGLGQGPMQIEQADFAALGRALGARGSVIRTLADLAEFEQWLADAGTGTFVLDCRVSPSIVAPFQDEIYAVNAGKR</sequence>
<dbReference type="InterPro" id="IPR012001">
    <property type="entry name" value="Thiamin_PyroP_enz_TPP-bd_dom"/>
</dbReference>
<evidence type="ECO:0000256" key="2">
    <source>
        <dbReference type="ARBA" id="ARBA00023052"/>
    </source>
</evidence>
<dbReference type="InterPro" id="IPR011766">
    <property type="entry name" value="TPP_enzyme_TPP-bd"/>
</dbReference>
<comment type="similarity">
    <text evidence="1 3">Belongs to the TPP enzyme family.</text>
</comment>
<dbReference type="OrthoDB" id="3203527at2"/>
<dbReference type="CDD" id="cd07035">
    <property type="entry name" value="TPP_PYR_POX_like"/>
    <property type="match status" value="1"/>
</dbReference>
<dbReference type="GO" id="GO:0030976">
    <property type="term" value="F:thiamine pyrophosphate binding"/>
    <property type="evidence" value="ECO:0007669"/>
    <property type="project" value="InterPro"/>
</dbReference>
<dbReference type="GO" id="GO:0009099">
    <property type="term" value="P:L-valine biosynthetic process"/>
    <property type="evidence" value="ECO:0007669"/>
    <property type="project" value="TreeGrafter"/>
</dbReference>
<dbReference type="Gene3D" id="3.40.50.970">
    <property type="match status" value="2"/>
</dbReference>